<accession>A0ABQ3LN89</accession>
<dbReference type="InterPro" id="IPR014284">
    <property type="entry name" value="RNA_pol_sigma-70_dom"/>
</dbReference>
<dbReference type="Proteomes" id="UP000652430">
    <property type="component" value="Unassembled WGS sequence"/>
</dbReference>
<keyword evidence="2" id="KW-0805">Transcription regulation</keyword>
<dbReference type="RefSeq" id="WP_229839383.1">
    <property type="nucleotide sequence ID" value="NZ_BNAQ01000003.1"/>
</dbReference>
<comment type="caution">
    <text evidence="7">The sequence shown here is derived from an EMBL/GenBank/DDBJ whole genome shotgun (WGS) entry which is preliminary data.</text>
</comment>
<dbReference type="InterPro" id="IPR013325">
    <property type="entry name" value="RNA_pol_sigma_r2"/>
</dbReference>
<dbReference type="Pfam" id="PF04542">
    <property type="entry name" value="Sigma70_r2"/>
    <property type="match status" value="1"/>
</dbReference>
<keyword evidence="4" id="KW-0804">Transcription</keyword>
<keyword evidence="3" id="KW-0731">Sigma factor</keyword>
<proteinExistence type="inferred from homology"/>
<dbReference type="InterPro" id="IPR036388">
    <property type="entry name" value="WH-like_DNA-bd_sf"/>
</dbReference>
<dbReference type="InterPro" id="IPR007627">
    <property type="entry name" value="RNA_pol_sigma70_r2"/>
</dbReference>
<feature type="domain" description="RNA polymerase sigma-70 region 2" evidence="5">
    <location>
        <begin position="46"/>
        <end position="109"/>
    </location>
</feature>
<protein>
    <submittedName>
        <fullName evidence="7">RNA polymerase sigma factor</fullName>
    </submittedName>
</protein>
<dbReference type="SUPFAM" id="SSF88946">
    <property type="entry name" value="Sigma2 domain of RNA polymerase sigma factors"/>
    <property type="match status" value="1"/>
</dbReference>
<evidence type="ECO:0000256" key="3">
    <source>
        <dbReference type="ARBA" id="ARBA00023082"/>
    </source>
</evidence>
<dbReference type="Pfam" id="PF08281">
    <property type="entry name" value="Sigma70_r4_2"/>
    <property type="match status" value="1"/>
</dbReference>
<keyword evidence="8" id="KW-1185">Reference proteome</keyword>
<dbReference type="PANTHER" id="PTHR43133:SF62">
    <property type="entry name" value="RNA POLYMERASE SIGMA FACTOR SIGZ"/>
    <property type="match status" value="1"/>
</dbReference>
<dbReference type="Gene3D" id="1.10.1740.10">
    <property type="match status" value="1"/>
</dbReference>
<dbReference type="SUPFAM" id="SSF88659">
    <property type="entry name" value="Sigma3 and sigma4 domains of RNA polymerase sigma factors"/>
    <property type="match status" value="1"/>
</dbReference>
<dbReference type="CDD" id="cd06171">
    <property type="entry name" value="Sigma70_r4"/>
    <property type="match status" value="1"/>
</dbReference>
<dbReference type="NCBIfam" id="TIGR02937">
    <property type="entry name" value="sigma70-ECF"/>
    <property type="match status" value="1"/>
</dbReference>
<comment type="similarity">
    <text evidence="1">Belongs to the sigma-70 factor family. ECF subfamily.</text>
</comment>
<sequence>MIDSTPRASVNSAAGTPEAARLRLVETLVRTGEEDRAAFRDLYSLTSAKLFGICYRICGERQAAEDVLHDVYLTIWKRAGAYEPARASPITWLATIARNRAIDWQRAQTVRRASPIEDAPPILDTAPLASDVLLEAESTHQLHACLDSLEERQRAAIRTAFFDGVTYAELAEREAVPLGTMKSWVRRGLARLKACLEG</sequence>
<dbReference type="InterPro" id="IPR013249">
    <property type="entry name" value="RNA_pol_sigma70_r4_t2"/>
</dbReference>
<organism evidence="7 8">
    <name type="scientific">Sphingomonas glacialis</name>
    <dbReference type="NCBI Taxonomy" id="658225"/>
    <lineage>
        <taxon>Bacteria</taxon>
        <taxon>Pseudomonadati</taxon>
        <taxon>Pseudomonadota</taxon>
        <taxon>Alphaproteobacteria</taxon>
        <taxon>Sphingomonadales</taxon>
        <taxon>Sphingomonadaceae</taxon>
        <taxon>Sphingomonas</taxon>
    </lineage>
</organism>
<dbReference type="Gene3D" id="1.10.10.10">
    <property type="entry name" value="Winged helix-like DNA-binding domain superfamily/Winged helix DNA-binding domain"/>
    <property type="match status" value="1"/>
</dbReference>
<reference evidence="8" key="1">
    <citation type="journal article" date="2019" name="Int. J. Syst. Evol. Microbiol.">
        <title>The Global Catalogue of Microorganisms (GCM) 10K type strain sequencing project: providing services to taxonomists for standard genome sequencing and annotation.</title>
        <authorList>
            <consortium name="The Broad Institute Genomics Platform"/>
            <consortium name="The Broad Institute Genome Sequencing Center for Infectious Disease"/>
            <person name="Wu L."/>
            <person name="Ma J."/>
        </authorList>
    </citation>
    <scope>NUCLEOTIDE SEQUENCE [LARGE SCALE GENOMIC DNA]</scope>
    <source>
        <strain evidence="8">CGMCC 1.8957</strain>
    </source>
</reference>
<dbReference type="PANTHER" id="PTHR43133">
    <property type="entry name" value="RNA POLYMERASE ECF-TYPE SIGMA FACTO"/>
    <property type="match status" value="1"/>
</dbReference>
<evidence type="ECO:0000259" key="6">
    <source>
        <dbReference type="Pfam" id="PF08281"/>
    </source>
</evidence>
<evidence type="ECO:0000313" key="8">
    <source>
        <dbReference type="Proteomes" id="UP000652430"/>
    </source>
</evidence>
<dbReference type="EMBL" id="BNAQ01000003">
    <property type="protein sequence ID" value="GHH18195.1"/>
    <property type="molecule type" value="Genomic_DNA"/>
</dbReference>
<evidence type="ECO:0000313" key="7">
    <source>
        <dbReference type="EMBL" id="GHH18195.1"/>
    </source>
</evidence>
<feature type="domain" description="RNA polymerase sigma factor 70 region 4 type 2" evidence="6">
    <location>
        <begin position="141"/>
        <end position="192"/>
    </location>
</feature>
<evidence type="ECO:0000256" key="2">
    <source>
        <dbReference type="ARBA" id="ARBA00023015"/>
    </source>
</evidence>
<gene>
    <name evidence="7" type="primary">rpoE</name>
    <name evidence="7" type="ORF">GCM10008023_23710</name>
</gene>
<evidence type="ECO:0000256" key="1">
    <source>
        <dbReference type="ARBA" id="ARBA00010641"/>
    </source>
</evidence>
<evidence type="ECO:0000259" key="5">
    <source>
        <dbReference type="Pfam" id="PF04542"/>
    </source>
</evidence>
<name>A0ABQ3LN89_9SPHN</name>
<dbReference type="InterPro" id="IPR039425">
    <property type="entry name" value="RNA_pol_sigma-70-like"/>
</dbReference>
<evidence type="ECO:0000256" key="4">
    <source>
        <dbReference type="ARBA" id="ARBA00023163"/>
    </source>
</evidence>
<dbReference type="InterPro" id="IPR013324">
    <property type="entry name" value="RNA_pol_sigma_r3/r4-like"/>
</dbReference>